<name>F8NI30_SERL9</name>
<dbReference type="AlphaFoldDB" id="F8NI30"/>
<accession>F8NI30</accession>
<keyword evidence="2" id="KW-0812">Transmembrane</keyword>
<feature type="transmembrane region" description="Helical" evidence="2">
    <location>
        <begin position="860"/>
        <end position="884"/>
    </location>
</feature>
<dbReference type="KEGG" id="sla:SERLADRAFT_433717"/>
<dbReference type="RefSeq" id="XP_007313994.1">
    <property type="nucleotide sequence ID" value="XM_007313932.1"/>
</dbReference>
<dbReference type="OrthoDB" id="2657661at2759"/>
<feature type="transmembrane region" description="Helical" evidence="2">
    <location>
        <begin position="896"/>
        <end position="917"/>
    </location>
</feature>
<evidence type="ECO:0000256" key="2">
    <source>
        <dbReference type="SAM" id="Phobius"/>
    </source>
</evidence>
<sequence length="1019" mass="114046">MSMGYYLYSFPMMQVKFKQAPLEAIRARPAPLTSSYLPSFADINWILILSAASFYGAIDAQTVSNEVCPGFEWGVVVELIKEPPYPVYDRPATVDSSDLPDPPQSIYAFGSYFNCTVPDVSYSCPIGSISTSISTCFWRILLDKLFRGDGSALRRVIRRLCHSWTLFMDRFVFCTSPETKAPHNEPPVISSFPSSTGSFVLPWVPGWTICPSLQPSDKSVHDCSRDINSLTGGAPTYSTPLSSNYLSVKPLSPMLHGNYTMSHEAPEAATSSKVEHSNLHIGYGSDNTRESAYCNSSPAHVTSMEQAVQKESGITNLSRAPSSVSSILNLAAPAGIAPGQVQLLQKPIIDPCTRSASPVSNISHTSRNSTTSRASYRRFSENVVPRCASPHKDLVYINGRRPPSLWDFQLMTWLFAFTVAAVPSSNIHPSESTETVDFSRVHPISSYQLKRYDKEGIISSHKHYPIIPALTTKYPDYDQTLQPGWAKASHPGGAFYFLHSEQRIFAEVNIWNSDIHMDVCGFADYLQNELRRLISQNESSPSLAYDEVELVLEPGLAANSDNILCHYYFVNPHNQCLFWLHDFDATPIMHNCKGVDSLSHKKLAIHAEYWLHWQLFPNFCHLSQATLDYLKEMMLYARCDRDIDHLTCPQSVEPYDAIELENLYRIVSEIKPNNSNLKDQTHSIWIVGRLMHQFARNSFLNFHGQAGSRLEFQQSIYGQSYKRSNFMSILSPLFFYTPDIHVRALHGLFVDHIVSSHTWSKFIDKLNNELQDQNLLATVLLNANVGFLAINSVDNGSGPNDTSRSATQLASYFSLVASLGSIISGLVLFRHTRTKAQENALKQAGFLSKMSHERYGLEKLAIVYSLPFALLMWGMLCFFSALSMECYTSKAKLPNLFVGSFSIAVIALMAWCIHALWAEQDKLNVTKAQAEIGDIPVTTASVVHDVHVFPHEPERSWHTRLRDVCAAAFKRRTKPLTKSEVEVELQSIGGGRSRPVIKVQRATSTQGDLDGGEEDRFQV</sequence>
<feature type="region of interest" description="Disordered" evidence="1">
    <location>
        <begin position="996"/>
        <end position="1019"/>
    </location>
</feature>
<evidence type="ECO:0000313" key="3">
    <source>
        <dbReference type="EMBL" id="EGO29752.1"/>
    </source>
</evidence>
<feature type="region of interest" description="Disordered" evidence="1">
    <location>
        <begin position="355"/>
        <end position="374"/>
    </location>
</feature>
<keyword evidence="2" id="KW-0472">Membrane</keyword>
<dbReference type="EMBL" id="GL945429">
    <property type="protein sequence ID" value="EGO29752.1"/>
    <property type="molecule type" value="Genomic_DNA"/>
</dbReference>
<organism>
    <name type="scientific">Serpula lacrymans var. lacrymans (strain S7.9)</name>
    <name type="common">Dry rot fungus</name>
    <dbReference type="NCBI Taxonomy" id="578457"/>
    <lineage>
        <taxon>Eukaryota</taxon>
        <taxon>Fungi</taxon>
        <taxon>Dikarya</taxon>
        <taxon>Basidiomycota</taxon>
        <taxon>Agaricomycotina</taxon>
        <taxon>Agaricomycetes</taxon>
        <taxon>Agaricomycetidae</taxon>
        <taxon>Boletales</taxon>
        <taxon>Coniophorineae</taxon>
        <taxon>Serpulaceae</taxon>
        <taxon>Serpula</taxon>
    </lineage>
</organism>
<proteinExistence type="predicted"/>
<keyword evidence="2" id="KW-1133">Transmembrane helix</keyword>
<reference evidence="3" key="1">
    <citation type="submission" date="2011-04" db="EMBL/GenBank/DDBJ databases">
        <title>Evolution of plant cell wall degrading machinery underlies the functional diversity of forest fungi.</title>
        <authorList>
            <consortium name="US DOE Joint Genome Institute (JGI-PGF)"/>
            <person name="Eastwood D.C."/>
            <person name="Floudas D."/>
            <person name="Binder M."/>
            <person name="Majcherczyk A."/>
            <person name="Schneider P."/>
            <person name="Aerts A."/>
            <person name="Asiegbu F.O."/>
            <person name="Baker S.E."/>
            <person name="Barry K."/>
            <person name="Bendiksby M."/>
            <person name="Blumentritt M."/>
            <person name="Coutinho P.M."/>
            <person name="Cullen D."/>
            <person name="Cullen D."/>
            <person name="Gathman A."/>
            <person name="Goodell B."/>
            <person name="Henrissat B."/>
            <person name="Ihrmark K."/>
            <person name="Kauserud H."/>
            <person name="Kohler A."/>
            <person name="LaButti K."/>
            <person name="Lapidus A."/>
            <person name="Lavin J.L."/>
            <person name="Lee Y.-H."/>
            <person name="Lindquist E."/>
            <person name="Lilly W."/>
            <person name="Lucas S."/>
            <person name="Morin E."/>
            <person name="Murat C."/>
            <person name="Oguiza J.A."/>
            <person name="Park J."/>
            <person name="Pisabarro A.G."/>
            <person name="Riley R."/>
            <person name="Rosling A."/>
            <person name="Salamov A."/>
            <person name="Schmidt O."/>
            <person name="Schmutz J."/>
            <person name="Skrede I."/>
            <person name="Stenlid J."/>
            <person name="Wiebenga A."/>
            <person name="Xie X."/>
            <person name="Kues U."/>
            <person name="Hibbett D.S."/>
            <person name="Hoffmeister D."/>
            <person name="Hogberg N."/>
            <person name="Martin F."/>
            <person name="Grigoriev I.V."/>
            <person name="Watkinson S.C."/>
        </authorList>
    </citation>
    <scope>NUCLEOTIDE SEQUENCE</scope>
    <source>
        <strain evidence="3">S7.9</strain>
    </source>
</reference>
<evidence type="ECO:0000256" key="1">
    <source>
        <dbReference type="SAM" id="MobiDB-lite"/>
    </source>
</evidence>
<dbReference type="Proteomes" id="UP000008064">
    <property type="component" value="Unassembled WGS sequence"/>
</dbReference>
<gene>
    <name evidence="3" type="ORF">SERLADRAFT_433717</name>
</gene>
<dbReference type="HOGENOM" id="CLU_305265_0_0_1"/>
<feature type="transmembrane region" description="Helical" evidence="2">
    <location>
        <begin position="809"/>
        <end position="829"/>
    </location>
</feature>
<dbReference type="GeneID" id="18814227"/>
<protein>
    <submittedName>
        <fullName evidence="3">Uncharacterized protein</fullName>
    </submittedName>
</protein>